<dbReference type="PANTHER" id="PTHR30290">
    <property type="entry name" value="PERIPLASMIC BINDING COMPONENT OF ABC TRANSPORTER"/>
    <property type="match status" value="1"/>
</dbReference>
<gene>
    <name evidence="5" type="ORF">SAMN05216257_10858</name>
</gene>
<dbReference type="Proteomes" id="UP000199328">
    <property type="component" value="Unassembled WGS sequence"/>
</dbReference>
<evidence type="ECO:0000313" key="6">
    <source>
        <dbReference type="Proteomes" id="UP000199328"/>
    </source>
</evidence>
<keyword evidence="6" id="KW-1185">Reference proteome</keyword>
<dbReference type="Gene3D" id="3.40.190.10">
    <property type="entry name" value="Periplasmic binding protein-like II"/>
    <property type="match status" value="1"/>
</dbReference>
<dbReference type="Pfam" id="PF00496">
    <property type="entry name" value="SBP_bac_5"/>
    <property type="match status" value="1"/>
</dbReference>
<dbReference type="RefSeq" id="WP_211295363.1">
    <property type="nucleotide sequence ID" value="NZ_FNFV01000008.1"/>
</dbReference>
<evidence type="ECO:0000256" key="2">
    <source>
        <dbReference type="ARBA" id="ARBA00005695"/>
    </source>
</evidence>
<organism evidence="5 6">
    <name type="scientific">Meinhardsimonia xiamenensis</name>
    <dbReference type="NCBI Taxonomy" id="990712"/>
    <lineage>
        <taxon>Bacteria</taxon>
        <taxon>Pseudomonadati</taxon>
        <taxon>Pseudomonadota</taxon>
        <taxon>Alphaproteobacteria</taxon>
        <taxon>Rhodobacterales</taxon>
        <taxon>Paracoccaceae</taxon>
        <taxon>Meinhardsimonia</taxon>
    </lineage>
</organism>
<dbReference type="InterPro" id="IPR000914">
    <property type="entry name" value="SBP_5_dom"/>
</dbReference>
<dbReference type="Gene3D" id="3.10.105.10">
    <property type="entry name" value="Dipeptide-binding Protein, Domain 3"/>
    <property type="match status" value="1"/>
</dbReference>
<dbReference type="AlphaFoldDB" id="A0A1G9GQA9"/>
<dbReference type="PANTHER" id="PTHR30290:SF62">
    <property type="entry name" value="OLIGOPEPTIDE ABC TRANSPORTER, PERIPLASMIC OLIGOPEPTIDE-BINDING PROTEIN"/>
    <property type="match status" value="1"/>
</dbReference>
<feature type="signal peptide" evidence="3">
    <location>
        <begin position="1"/>
        <end position="25"/>
    </location>
</feature>
<sequence>MTIPFKTLMWSGAALALLTAVGGTAAEAACPAITRADMMGVAPGKWPGQYDLAEFEAAANCKMEFSENPEIAELNAEIQGNPATLPPVAERLPEEPLVVVPYESIGKYGGTFRALSNAPEAGTSDFLSVRHVNLVRYADDLQTIVPNVAKDWEWNEDFTRLTFHLRKGHKWSDGAPFTSADVKFWYDNLATDPKVIEKPKDYVLVAGEKMTVETPDETTVVFVLPSPKPGLLAHFATSYAQAFQPRHFLGQFHPDINPDADKLAQSYGWENGIAAVSAYYGNSDWTDTASPMLRRPDDYQTLPKATSPSLESHVLVAETTEGRKLVANPFFFMVDTAGNQLPYISRQDELYANDSQVRILKLINGEVDYKSQTLTLADAPILLENQEKGDYTVDLAPTIAMPTFSFNVTSENLEKRKVFGDVRFREAMSLAMNRDELNEVAFLGLGEPKQYIGFSPTPDFVDPALTRYRIEHDPARAQALLDEIGMKDVDGDGFRELPNGDRIVLNIQFAVQGGVSAEMAELVAQNWSDVGVQTTVKEVTPDEYRSLQSSNQLDIGAWEKGQPVAIVLGNNELWVPPFENYFGHRTGMLWAEWVDTNGASGVEPPDWVKQMMADITTFQGLAPGSPEQGEVGARLADNMAKHLLFIGTVQAPNVIYHRNALKNFTKFKTQSYEYYRTFPYLPAQWYLDE</sequence>
<dbReference type="CDD" id="cd08500">
    <property type="entry name" value="PBP2_NikA_DppA_OppA_like_4"/>
    <property type="match status" value="1"/>
</dbReference>
<evidence type="ECO:0000256" key="1">
    <source>
        <dbReference type="ARBA" id="ARBA00004418"/>
    </source>
</evidence>
<evidence type="ECO:0000256" key="3">
    <source>
        <dbReference type="SAM" id="SignalP"/>
    </source>
</evidence>
<dbReference type="GO" id="GO:0015833">
    <property type="term" value="P:peptide transport"/>
    <property type="evidence" value="ECO:0007669"/>
    <property type="project" value="TreeGrafter"/>
</dbReference>
<evidence type="ECO:0000259" key="4">
    <source>
        <dbReference type="Pfam" id="PF00496"/>
    </source>
</evidence>
<comment type="subcellular location">
    <subcellularLocation>
        <location evidence="1">Periplasm</location>
    </subcellularLocation>
</comment>
<name>A0A1G9GQA9_9RHOB</name>
<evidence type="ECO:0000313" key="5">
    <source>
        <dbReference type="EMBL" id="SDL02857.1"/>
    </source>
</evidence>
<comment type="similarity">
    <text evidence="2">Belongs to the bacterial solute-binding protein 5 family.</text>
</comment>
<accession>A0A1G9GQA9</accession>
<protein>
    <submittedName>
        <fullName evidence="5">Peptide/nickel transport system substrate-binding protein</fullName>
    </submittedName>
</protein>
<dbReference type="InterPro" id="IPR039424">
    <property type="entry name" value="SBP_5"/>
</dbReference>
<proteinExistence type="inferred from homology"/>
<feature type="chain" id="PRO_5011449949" evidence="3">
    <location>
        <begin position="26"/>
        <end position="689"/>
    </location>
</feature>
<dbReference type="SUPFAM" id="SSF53850">
    <property type="entry name" value="Periplasmic binding protein-like II"/>
    <property type="match status" value="1"/>
</dbReference>
<dbReference type="STRING" id="990712.SAMN05216257_10858"/>
<keyword evidence="3" id="KW-0732">Signal</keyword>
<feature type="domain" description="Solute-binding protein family 5" evidence="4">
    <location>
        <begin position="143"/>
        <end position="557"/>
    </location>
</feature>
<dbReference type="GO" id="GO:1904680">
    <property type="term" value="F:peptide transmembrane transporter activity"/>
    <property type="evidence" value="ECO:0007669"/>
    <property type="project" value="TreeGrafter"/>
</dbReference>
<dbReference type="EMBL" id="FNFV01000008">
    <property type="protein sequence ID" value="SDL02857.1"/>
    <property type="molecule type" value="Genomic_DNA"/>
</dbReference>
<reference evidence="6" key="1">
    <citation type="submission" date="2016-10" db="EMBL/GenBank/DDBJ databases">
        <authorList>
            <person name="Varghese N."/>
            <person name="Submissions S."/>
        </authorList>
    </citation>
    <scope>NUCLEOTIDE SEQUENCE [LARGE SCALE GENOMIC DNA]</scope>
    <source>
        <strain evidence="6">CGMCC 1.10789</strain>
    </source>
</reference>